<evidence type="ECO:0000256" key="11">
    <source>
        <dbReference type="ARBA" id="ARBA00023316"/>
    </source>
</evidence>
<proteinExistence type="inferred from homology"/>
<evidence type="ECO:0000256" key="13">
    <source>
        <dbReference type="ARBA" id="ARBA00049902"/>
    </source>
</evidence>
<keyword evidence="6" id="KW-0808">Transferase</keyword>
<comment type="similarity">
    <text evidence="2">In the N-terminal section; belongs to the glycosyltransferase 51 family.</text>
</comment>
<dbReference type="SUPFAM" id="SSF53955">
    <property type="entry name" value="Lysozyme-like"/>
    <property type="match status" value="1"/>
</dbReference>
<keyword evidence="8" id="KW-0133">Cell shape</keyword>
<keyword evidence="18" id="KW-1185">Reference proteome</keyword>
<dbReference type="InterPro" id="IPR001460">
    <property type="entry name" value="PCN-bd_Tpept"/>
</dbReference>
<protein>
    <submittedName>
        <fullName evidence="17">Penicillin-binding protein</fullName>
    </submittedName>
</protein>
<comment type="catalytic activity">
    <reaction evidence="12">
        <text>Preferential cleavage: (Ac)2-L-Lys-D-Ala-|-D-Ala. Also transpeptidation of peptidyl-alanyl moieties that are N-acyl substituents of D-alanine.</text>
        <dbReference type="EC" id="3.4.16.4"/>
    </reaction>
</comment>
<dbReference type="InterPro" id="IPR023346">
    <property type="entry name" value="Lysozyme-like_dom_sf"/>
</dbReference>
<feature type="compositionally biased region" description="Low complexity" evidence="14">
    <location>
        <begin position="685"/>
        <end position="701"/>
    </location>
</feature>
<evidence type="ECO:0000256" key="14">
    <source>
        <dbReference type="SAM" id="MobiDB-lite"/>
    </source>
</evidence>
<keyword evidence="9" id="KW-0573">Peptidoglycan synthesis</keyword>
<dbReference type="Proteomes" id="UP000555552">
    <property type="component" value="Unassembled WGS sequence"/>
</dbReference>
<evidence type="ECO:0000256" key="10">
    <source>
        <dbReference type="ARBA" id="ARBA00023268"/>
    </source>
</evidence>
<keyword evidence="5" id="KW-0328">Glycosyltransferase</keyword>
<dbReference type="Pfam" id="PF00905">
    <property type="entry name" value="Transpeptidase"/>
    <property type="match status" value="1"/>
</dbReference>
<organism evidence="17 18">
    <name type="scientific">Pseudokineococcus marinus</name>
    <dbReference type="NCBI Taxonomy" id="351215"/>
    <lineage>
        <taxon>Bacteria</taxon>
        <taxon>Bacillati</taxon>
        <taxon>Actinomycetota</taxon>
        <taxon>Actinomycetes</taxon>
        <taxon>Kineosporiales</taxon>
        <taxon>Kineosporiaceae</taxon>
        <taxon>Pseudokineococcus</taxon>
    </lineage>
</organism>
<evidence type="ECO:0000256" key="8">
    <source>
        <dbReference type="ARBA" id="ARBA00022960"/>
    </source>
</evidence>
<evidence type="ECO:0000256" key="3">
    <source>
        <dbReference type="ARBA" id="ARBA00022645"/>
    </source>
</evidence>
<evidence type="ECO:0000256" key="12">
    <source>
        <dbReference type="ARBA" id="ARBA00034000"/>
    </source>
</evidence>
<evidence type="ECO:0000313" key="18">
    <source>
        <dbReference type="Proteomes" id="UP000555552"/>
    </source>
</evidence>
<dbReference type="GO" id="GO:0009002">
    <property type="term" value="F:serine-type D-Ala-D-Ala carboxypeptidase activity"/>
    <property type="evidence" value="ECO:0007669"/>
    <property type="project" value="UniProtKB-EC"/>
</dbReference>
<keyword evidence="4" id="KW-0645">Protease</keyword>
<feature type="compositionally biased region" description="Basic residues" evidence="14">
    <location>
        <begin position="11"/>
        <end position="20"/>
    </location>
</feature>
<feature type="non-terminal residue" evidence="17">
    <location>
        <position position="701"/>
    </location>
</feature>
<feature type="region of interest" description="Disordered" evidence="14">
    <location>
        <begin position="633"/>
        <end position="701"/>
    </location>
</feature>
<keyword evidence="7" id="KW-0378">Hydrolase</keyword>
<comment type="similarity">
    <text evidence="1">In the C-terminal section; belongs to the transpeptidase family.</text>
</comment>
<evidence type="ECO:0000256" key="9">
    <source>
        <dbReference type="ARBA" id="ARBA00022984"/>
    </source>
</evidence>
<dbReference type="GO" id="GO:0009252">
    <property type="term" value="P:peptidoglycan biosynthetic process"/>
    <property type="evidence" value="ECO:0007669"/>
    <property type="project" value="UniProtKB-KW"/>
</dbReference>
<dbReference type="Gene3D" id="3.40.710.10">
    <property type="entry name" value="DD-peptidase/beta-lactamase superfamily"/>
    <property type="match status" value="1"/>
</dbReference>
<dbReference type="AlphaFoldDB" id="A0A849BPA4"/>
<feature type="region of interest" description="Disordered" evidence="14">
    <location>
        <begin position="1"/>
        <end position="20"/>
    </location>
</feature>
<keyword evidence="11" id="KW-0961">Cell wall biogenesis/degradation</keyword>
<evidence type="ECO:0000256" key="1">
    <source>
        <dbReference type="ARBA" id="ARBA00007090"/>
    </source>
</evidence>
<evidence type="ECO:0000256" key="6">
    <source>
        <dbReference type="ARBA" id="ARBA00022679"/>
    </source>
</evidence>
<dbReference type="GO" id="GO:0006508">
    <property type="term" value="P:proteolysis"/>
    <property type="evidence" value="ECO:0007669"/>
    <property type="project" value="UniProtKB-KW"/>
</dbReference>
<dbReference type="PANTHER" id="PTHR32282:SF34">
    <property type="entry name" value="PENICILLIN-BINDING PROTEIN 1A"/>
    <property type="match status" value="1"/>
</dbReference>
<accession>A0A849BPA4</accession>
<dbReference type="EMBL" id="JABEMA010000375">
    <property type="protein sequence ID" value="NNH24501.1"/>
    <property type="molecule type" value="Genomic_DNA"/>
</dbReference>
<dbReference type="GO" id="GO:0071555">
    <property type="term" value="P:cell wall organization"/>
    <property type="evidence" value="ECO:0007669"/>
    <property type="project" value="UniProtKB-KW"/>
</dbReference>
<evidence type="ECO:0000256" key="2">
    <source>
        <dbReference type="ARBA" id="ARBA00007739"/>
    </source>
</evidence>
<feature type="compositionally biased region" description="Low complexity" evidence="14">
    <location>
        <begin position="1"/>
        <end position="10"/>
    </location>
</feature>
<evidence type="ECO:0000259" key="15">
    <source>
        <dbReference type="Pfam" id="PF00905"/>
    </source>
</evidence>
<dbReference type="InterPro" id="IPR036950">
    <property type="entry name" value="PBP_transglycosylase"/>
</dbReference>
<dbReference type="GO" id="GO:0008658">
    <property type="term" value="F:penicillin binding"/>
    <property type="evidence" value="ECO:0007669"/>
    <property type="project" value="InterPro"/>
</dbReference>
<dbReference type="GO" id="GO:0030288">
    <property type="term" value="C:outer membrane-bounded periplasmic space"/>
    <property type="evidence" value="ECO:0007669"/>
    <property type="project" value="TreeGrafter"/>
</dbReference>
<dbReference type="GO" id="GO:0008360">
    <property type="term" value="P:regulation of cell shape"/>
    <property type="evidence" value="ECO:0007669"/>
    <property type="project" value="UniProtKB-KW"/>
</dbReference>
<dbReference type="FunFam" id="1.10.3810.10:FF:000001">
    <property type="entry name" value="Penicillin-binding protein 1A"/>
    <property type="match status" value="1"/>
</dbReference>
<name>A0A849BPA4_9ACTN</name>
<comment type="caution">
    <text evidence="17">The sequence shown here is derived from an EMBL/GenBank/DDBJ whole genome shotgun (WGS) entry which is preliminary data.</text>
</comment>
<evidence type="ECO:0000313" key="17">
    <source>
        <dbReference type="EMBL" id="NNH24501.1"/>
    </source>
</evidence>
<dbReference type="PANTHER" id="PTHR32282">
    <property type="entry name" value="BINDING PROTEIN TRANSPEPTIDASE, PUTATIVE-RELATED"/>
    <property type="match status" value="1"/>
</dbReference>
<evidence type="ECO:0000256" key="7">
    <source>
        <dbReference type="ARBA" id="ARBA00022801"/>
    </source>
</evidence>
<dbReference type="Pfam" id="PF00912">
    <property type="entry name" value="Transgly"/>
    <property type="match status" value="1"/>
</dbReference>
<comment type="catalytic activity">
    <reaction evidence="13">
        <text>[GlcNAc-(1-&gt;4)-Mur2Ac(oyl-L-Ala-gamma-D-Glu-L-Lys-D-Ala-D-Ala)](n)-di-trans,octa-cis-undecaprenyl diphosphate + beta-D-GlcNAc-(1-&gt;4)-Mur2Ac(oyl-L-Ala-gamma-D-Glu-L-Lys-D-Ala-D-Ala)-di-trans,octa-cis-undecaprenyl diphosphate = [GlcNAc-(1-&gt;4)-Mur2Ac(oyl-L-Ala-gamma-D-Glu-L-Lys-D-Ala-D-Ala)](n+1)-di-trans,octa-cis-undecaprenyl diphosphate + di-trans,octa-cis-undecaprenyl diphosphate + H(+)</text>
        <dbReference type="Rhea" id="RHEA:23708"/>
        <dbReference type="Rhea" id="RHEA-COMP:9602"/>
        <dbReference type="Rhea" id="RHEA-COMP:9603"/>
        <dbReference type="ChEBI" id="CHEBI:15378"/>
        <dbReference type="ChEBI" id="CHEBI:58405"/>
        <dbReference type="ChEBI" id="CHEBI:60033"/>
        <dbReference type="ChEBI" id="CHEBI:78435"/>
        <dbReference type="EC" id="2.4.99.28"/>
    </reaction>
</comment>
<dbReference type="InterPro" id="IPR001264">
    <property type="entry name" value="Glyco_trans_51"/>
</dbReference>
<evidence type="ECO:0000256" key="4">
    <source>
        <dbReference type="ARBA" id="ARBA00022670"/>
    </source>
</evidence>
<gene>
    <name evidence="17" type="ORF">HLB09_15670</name>
</gene>
<dbReference type="RefSeq" id="WP_171204242.1">
    <property type="nucleotide sequence ID" value="NZ_JABEMA010000375.1"/>
</dbReference>
<keyword evidence="10" id="KW-0511">Multifunctional enzyme</keyword>
<dbReference type="SUPFAM" id="SSF56601">
    <property type="entry name" value="beta-lactamase/transpeptidase-like"/>
    <property type="match status" value="1"/>
</dbReference>
<evidence type="ECO:0000259" key="16">
    <source>
        <dbReference type="Pfam" id="PF00912"/>
    </source>
</evidence>
<dbReference type="GO" id="GO:0008955">
    <property type="term" value="F:peptidoglycan glycosyltransferase activity"/>
    <property type="evidence" value="ECO:0007669"/>
    <property type="project" value="UniProtKB-EC"/>
</dbReference>
<sequence length="701" mass="74600">MAAAPRPTSRPARRPARRRRSTGRRVLLVLLALLLGGAVLGGAAFAYGYATTDVPEPTELGQKATTTVYYSDGVTKLGTFADVNRTPVTTDAIPQDMRDAIIAAEDRSFYENRGVSPTGIARAFVSNLRGNATQGGSTITQQYVKNYYTGDDTQSLQRKVREAFIALKVDNELDKDQILTDYLNTIYFGRGAYGVQEAAQAYFGVDVGQLTTAQAALLAGIVPAPSAFDPAIDPAAAERRFDYVVDGMVETGAITQAERDGLELPATVQQQDEQTYAGPTGYLLQAVRDELTTRGGFTEDELDGGGLSITTTFDAGMQAAAVAAMQDEEAFPSEGRPEDVEAALVSIDPADGAVRAMYGGPDYLERPLNVATQENVQAGSIFKPFALIAALEDGVSLRTRYNGNSGLYFSEYTSDGVTPQRVPNFGDRDRGRQNLVEATVDSTNTVYVALNIDVGPERTREASVRAGLPEQTSGLADNPANVLGVASPRVIDMARAYATFAAQGVRTTPHVVAEVTQDGEVVYRGQTGGERVFAEDVMADTTYALSQVVEDGSISRTIDLDRPAAGKTGTTDEARSAWFAGYTPQLATVVSVFSTDGQGMERWDDGNRGSAVTGSSYPVRIWQEYMSAATEGQPVVDFPERADIGTTSTSRSSSSERERDSSSGASSRPAPAPAPEPEPEPDPEPSAAPTTAAPEPTQAPE</sequence>
<dbReference type="Gene3D" id="1.10.3810.10">
    <property type="entry name" value="Biosynthetic peptidoglycan transglycosylase-like"/>
    <property type="match status" value="1"/>
</dbReference>
<dbReference type="InterPro" id="IPR050396">
    <property type="entry name" value="Glycosyltr_51/Transpeptidase"/>
</dbReference>
<evidence type="ECO:0000256" key="5">
    <source>
        <dbReference type="ARBA" id="ARBA00022676"/>
    </source>
</evidence>
<feature type="domain" description="Glycosyl transferase family 51" evidence="16">
    <location>
        <begin position="77"/>
        <end position="248"/>
    </location>
</feature>
<dbReference type="InterPro" id="IPR012338">
    <property type="entry name" value="Beta-lactam/transpept-like"/>
</dbReference>
<keyword evidence="3" id="KW-0121">Carboxypeptidase</keyword>
<reference evidence="17 18" key="1">
    <citation type="submission" date="2020-05" db="EMBL/GenBank/DDBJ databases">
        <title>MicrobeNet Type strains.</title>
        <authorList>
            <person name="Nicholson A.C."/>
        </authorList>
    </citation>
    <scope>NUCLEOTIDE SEQUENCE [LARGE SCALE GENOMIC DNA]</scope>
    <source>
        <strain evidence="17 18">JCM 14547</strain>
    </source>
</reference>
<feature type="domain" description="Penicillin-binding protein transpeptidase" evidence="15">
    <location>
        <begin position="344"/>
        <end position="590"/>
    </location>
</feature>